<dbReference type="OrthoDB" id="9876293at2759"/>
<name>A0A9D3LQ07_ANGAN</name>
<proteinExistence type="inferred from homology"/>
<feature type="region of interest" description="Disordered" evidence="3">
    <location>
        <begin position="1"/>
        <end position="35"/>
    </location>
</feature>
<protein>
    <submittedName>
        <fullName evidence="4">Uncharacterized protein</fullName>
    </submittedName>
</protein>
<sequence length="250" mass="28571">MCSAPDGRKNRPRSTGSIFQISKTPYGDPERRKSTESARKAVRAVEDCRMTVQEFNTLVALYRELVISIGEISIDCPSLRAEMHETRTKGCEMARTAHQHLSVIYGPEDGEIPPEICRLFIQLQCCLEMYISEMLKSVCLLGSLQLQRKGRSDTEPIVDCRIDESSDVPILEDRWSPPMDCLHYSWLMYTDMESTERDVREMKNLLSKLRETLPLPLKNQDDSSLLNLTPYPVARQRKRCLFGSCCLVSS</sequence>
<comment type="similarity">
    <text evidence="1">Belongs to the RGS7BP/RGS9BP family.</text>
</comment>
<keyword evidence="5" id="KW-1185">Reference proteome</keyword>
<evidence type="ECO:0000256" key="3">
    <source>
        <dbReference type="SAM" id="MobiDB-lite"/>
    </source>
</evidence>
<evidence type="ECO:0000256" key="2">
    <source>
        <dbReference type="ARBA" id="ARBA00022700"/>
    </source>
</evidence>
<accession>A0A9D3LQ07</accession>
<comment type="caution">
    <text evidence="4">The sequence shown here is derived from an EMBL/GenBank/DDBJ whole genome shotgun (WGS) entry which is preliminary data.</text>
</comment>
<evidence type="ECO:0000313" key="4">
    <source>
        <dbReference type="EMBL" id="KAG5834799.1"/>
    </source>
</evidence>
<dbReference type="GO" id="GO:0009968">
    <property type="term" value="P:negative regulation of signal transduction"/>
    <property type="evidence" value="ECO:0007669"/>
    <property type="project" value="UniProtKB-KW"/>
</dbReference>
<reference evidence="4" key="1">
    <citation type="submission" date="2021-01" db="EMBL/GenBank/DDBJ databases">
        <title>A chromosome-scale assembly of European eel, Anguilla anguilla.</title>
        <authorList>
            <person name="Henkel C."/>
            <person name="Jong-Raadsen S.A."/>
            <person name="Dufour S."/>
            <person name="Weltzien F.-A."/>
            <person name="Palstra A.P."/>
            <person name="Pelster B."/>
            <person name="Spaink H.P."/>
            <person name="Van Den Thillart G.E."/>
            <person name="Jansen H."/>
            <person name="Zahm M."/>
            <person name="Klopp C."/>
            <person name="Cedric C."/>
            <person name="Louis A."/>
            <person name="Berthelot C."/>
            <person name="Parey E."/>
            <person name="Roest Crollius H."/>
            <person name="Montfort J."/>
            <person name="Robinson-Rechavi M."/>
            <person name="Bucao C."/>
            <person name="Bouchez O."/>
            <person name="Gislard M."/>
            <person name="Lluch J."/>
            <person name="Milhes M."/>
            <person name="Lampietro C."/>
            <person name="Lopez Roques C."/>
            <person name="Donnadieu C."/>
            <person name="Braasch I."/>
            <person name="Desvignes T."/>
            <person name="Postlethwait J."/>
            <person name="Bobe J."/>
            <person name="Guiguen Y."/>
            <person name="Dirks R."/>
        </authorList>
    </citation>
    <scope>NUCLEOTIDE SEQUENCE</scope>
    <source>
        <strain evidence="4">Tag_6206</strain>
        <tissue evidence="4">Liver</tissue>
    </source>
</reference>
<dbReference type="AlphaFoldDB" id="A0A9D3LQ07"/>
<evidence type="ECO:0000256" key="1">
    <source>
        <dbReference type="ARBA" id="ARBA00007457"/>
    </source>
</evidence>
<dbReference type="PANTHER" id="PTHR21029">
    <property type="entry name" value="R-SEVEN BINDING PROTEIN (R7BP) HOMOLOG"/>
    <property type="match status" value="1"/>
</dbReference>
<dbReference type="Proteomes" id="UP001044222">
    <property type="component" value="Chromosome 15"/>
</dbReference>
<dbReference type="EMBL" id="JAFIRN010000015">
    <property type="protein sequence ID" value="KAG5834799.1"/>
    <property type="molecule type" value="Genomic_DNA"/>
</dbReference>
<organism evidence="4 5">
    <name type="scientific">Anguilla anguilla</name>
    <name type="common">European freshwater eel</name>
    <name type="synonym">Muraena anguilla</name>
    <dbReference type="NCBI Taxonomy" id="7936"/>
    <lineage>
        <taxon>Eukaryota</taxon>
        <taxon>Metazoa</taxon>
        <taxon>Chordata</taxon>
        <taxon>Craniata</taxon>
        <taxon>Vertebrata</taxon>
        <taxon>Euteleostomi</taxon>
        <taxon>Actinopterygii</taxon>
        <taxon>Neopterygii</taxon>
        <taxon>Teleostei</taxon>
        <taxon>Anguilliformes</taxon>
        <taxon>Anguillidae</taxon>
        <taxon>Anguilla</taxon>
    </lineage>
</organism>
<gene>
    <name evidence="4" type="ORF">ANANG_G00265410</name>
</gene>
<evidence type="ECO:0000313" key="5">
    <source>
        <dbReference type="Proteomes" id="UP001044222"/>
    </source>
</evidence>
<dbReference type="InterPro" id="IPR026512">
    <property type="entry name" value="RGS7BP/RGS9BP"/>
</dbReference>
<feature type="compositionally biased region" description="Polar residues" evidence="3">
    <location>
        <begin position="13"/>
        <end position="23"/>
    </location>
</feature>
<keyword evidence="2" id="KW-0734">Signal transduction inhibitor</keyword>